<feature type="transmembrane region" description="Helical" evidence="1">
    <location>
        <begin position="38"/>
        <end position="58"/>
    </location>
</feature>
<feature type="transmembrane region" description="Helical" evidence="1">
    <location>
        <begin position="12"/>
        <end position="32"/>
    </location>
</feature>
<name>W7QGD9_9ALTE</name>
<dbReference type="AlphaFoldDB" id="W7QGD9"/>
<keyword evidence="3" id="KW-1185">Reference proteome</keyword>
<comment type="caution">
    <text evidence="2">The sequence shown here is derived from an EMBL/GenBank/DDBJ whole genome shotgun (WGS) entry which is preliminary data.</text>
</comment>
<dbReference type="EMBL" id="ARZY01000002">
    <property type="protein sequence ID" value="EWH11999.1"/>
    <property type="molecule type" value="Genomic_DNA"/>
</dbReference>
<protein>
    <submittedName>
        <fullName evidence="2">Uncharacterized protein</fullName>
    </submittedName>
</protein>
<dbReference type="Proteomes" id="UP000019276">
    <property type="component" value="Unassembled WGS sequence"/>
</dbReference>
<proteinExistence type="predicted"/>
<gene>
    <name evidence="2" type="ORF">DS2_02408</name>
</gene>
<keyword evidence="1" id="KW-1133">Transmembrane helix</keyword>
<evidence type="ECO:0000313" key="3">
    <source>
        <dbReference type="Proteomes" id="UP000019276"/>
    </source>
</evidence>
<sequence length="128" mass="14720">MQHQISLTPNRVIILPVFAISAGYFTLLNYSLFNLTTAAKIIVFCSCVVLAILLYRWVYKNIPKSFLITQSGKILYQQIAYTPNLIMDNFLGWFCLKLTSSSGAEHLWLLHISMLTSKDASRFRRLLR</sequence>
<organism evidence="2 3">
    <name type="scientific">Catenovulum agarivorans DS-2</name>
    <dbReference type="NCBI Taxonomy" id="1328313"/>
    <lineage>
        <taxon>Bacteria</taxon>
        <taxon>Pseudomonadati</taxon>
        <taxon>Pseudomonadota</taxon>
        <taxon>Gammaproteobacteria</taxon>
        <taxon>Alteromonadales</taxon>
        <taxon>Alteromonadaceae</taxon>
        <taxon>Catenovulum</taxon>
    </lineage>
</organism>
<keyword evidence="1" id="KW-0472">Membrane</keyword>
<evidence type="ECO:0000313" key="2">
    <source>
        <dbReference type="EMBL" id="EWH11999.1"/>
    </source>
</evidence>
<reference evidence="2 3" key="1">
    <citation type="journal article" date="2014" name="Genome Announc.">
        <title>Draft Genome Sequence of the Agar-Degrading Bacterium Catenovulum sp. Strain DS-2, Isolated from Intestines of Haliotis diversicolor.</title>
        <authorList>
            <person name="Shan D."/>
            <person name="Li X."/>
            <person name="Gu Z."/>
            <person name="Wei G."/>
            <person name="Gao Z."/>
            <person name="Shao Z."/>
        </authorList>
    </citation>
    <scope>NUCLEOTIDE SEQUENCE [LARGE SCALE GENOMIC DNA]</scope>
    <source>
        <strain evidence="2 3">DS-2</strain>
    </source>
</reference>
<dbReference type="STRING" id="1328313.DS2_02408"/>
<accession>W7QGD9</accession>
<evidence type="ECO:0000256" key="1">
    <source>
        <dbReference type="SAM" id="Phobius"/>
    </source>
</evidence>
<keyword evidence="1" id="KW-0812">Transmembrane</keyword>